<dbReference type="Proteomes" id="UP000191171">
    <property type="component" value="Unassembled WGS sequence"/>
</dbReference>
<evidence type="ECO:0000313" key="2">
    <source>
        <dbReference type="EMBL" id="KWX18821.1"/>
    </source>
</evidence>
<dbReference type="EMBL" id="WEFP01000017">
    <property type="protein sequence ID" value="KAB7572122.1"/>
    <property type="molecule type" value="Genomic_DNA"/>
</dbReference>
<dbReference type="AlphaFoldDB" id="A0A133CEL1"/>
<sequence>MKQGIADIKIIKEILEKSTANAIAFGTGINLSTVKKLKSGERAEEKLNLADAIKITEFGMKNMPTKIEIWK</sequence>
<dbReference type="OMA" id="RPIIEIW"/>
<reference evidence="3 5" key="2">
    <citation type="submission" date="2017-02" db="EMBL/GenBank/DDBJ databases">
        <title>Clonality and virulence of isolates of VRE in Hematopoietic Stem Cell Transplanted (HSCT) patients.</title>
        <authorList>
            <person name="Marchi A.P."/>
            <person name="Martins R.C."/>
            <person name="Marie S.K."/>
            <person name="Levin A.S."/>
            <person name="Costa S.F."/>
        </authorList>
    </citation>
    <scope>NUCLEOTIDE SEQUENCE [LARGE SCALE GENOMIC DNA]</scope>
    <source>
        <strain evidence="3 5">LIM1759</strain>
    </source>
</reference>
<dbReference type="Proteomes" id="UP000070452">
    <property type="component" value="Unassembled WGS sequence"/>
</dbReference>
<dbReference type="PATRIC" id="fig|1352.1358.peg.1333"/>
<comment type="caution">
    <text evidence="3">The sequence shown here is derived from an EMBL/GenBank/DDBJ whole genome shotgun (WGS) entry which is preliminary data.</text>
</comment>
<evidence type="ECO:0000313" key="6">
    <source>
        <dbReference type="Proteomes" id="UP000469871"/>
    </source>
</evidence>
<dbReference type="RefSeq" id="WP_002288966.1">
    <property type="nucleotide sequence ID" value="NZ_AP026566.1"/>
</dbReference>
<evidence type="ECO:0000313" key="3">
    <source>
        <dbReference type="EMBL" id="OOL80174.1"/>
    </source>
</evidence>
<reference evidence="2 4" key="1">
    <citation type="submission" date="2016-01" db="EMBL/GenBank/DDBJ databases">
        <title>Molecular Mechanisms for transfer of large genomic segments between Enterococcus faecium strains.</title>
        <authorList>
            <person name="Garcia-Solache M.A."/>
            <person name="Lebreton F."/>
            <person name="Mclaughlin R.E."/>
            <person name="Whiteaker J.D."/>
            <person name="Gilmore M.S."/>
            <person name="Rice L.B."/>
        </authorList>
    </citation>
    <scope>NUCLEOTIDE SEQUENCE [LARGE SCALE GENOMIC DNA]</scope>
    <source>
        <strain evidence="2 4">D344RRF x C68</strain>
    </source>
</reference>
<reference evidence="1 6" key="3">
    <citation type="submission" date="2019-10" db="EMBL/GenBank/DDBJ databases">
        <title>Evolutionary dynamics of vancomycin-resistant Enterococcus faecium during gastrointestinal tract colonization and bloodstream infection in immunocompromised pediatric patients.</title>
        <authorList>
            <person name="Chilambi G.S."/>
            <person name="Nordstrom H.R."/>
            <person name="Evans D.R."/>
            <person name="Ferrolino J."/>
            <person name="Hayden R.T."/>
            <person name="Maron G.M."/>
            <person name="Vo A.N."/>
            <person name="Gilmore M.S."/>
            <person name="Wolf J."/>
            <person name="Rosch J.W."/>
            <person name="Van Tyne D."/>
        </authorList>
    </citation>
    <scope>NUCLEOTIDE SEQUENCE [LARGE SCALE GENOMIC DNA]</scope>
    <source>
        <strain evidence="1 6">VRECG27</strain>
    </source>
</reference>
<dbReference type="EMBL" id="LRHK01000001">
    <property type="protein sequence ID" value="KWX18821.1"/>
    <property type="molecule type" value="Genomic_DNA"/>
</dbReference>
<evidence type="ECO:0000313" key="1">
    <source>
        <dbReference type="EMBL" id="KAB7572122.1"/>
    </source>
</evidence>
<accession>A0A133CEL1</accession>
<proteinExistence type="predicted"/>
<organism evidence="3 5">
    <name type="scientific">Enterococcus faecium</name>
    <name type="common">Streptococcus faecium</name>
    <dbReference type="NCBI Taxonomy" id="1352"/>
    <lineage>
        <taxon>Bacteria</taxon>
        <taxon>Bacillati</taxon>
        <taxon>Bacillota</taxon>
        <taxon>Bacilli</taxon>
        <taxon>Lactobacillales</taxon>
        <taxon>Enterococcaceae</taxon>
        <taxon>Enterococcus</taxon>
    </lineage>
</organism>
<dbReference type="Proteomes" id="UP000469871">
    <property type="component" value="Unassembled WGS sequence"/>
</dbReference>
<dbReference type="EMBL" id="MVGJ01000082">
    <property type="protein sequence ID" value="OOL80174.1"/>
    <property type="molecule type" value="Genomic_DNA"/>
</dbReference>
<name>A0A133CEL1_ENTFC</name>
<protein>
    <recommendedName>
        <fullName evidence="7">XRE family transcriptional regulator</fullName>
    </recommendedName>
</protein>
<evidence type="ECO:0000313" key="5">
    <source>
        <dbReference type="Proteomes" id="UP000191171"/>
    </source>
</evidence>
<gene>
    <name evidence="2" type="ORF">AWT83_10205</name>
    <name evidence="3" type="ORF">B1P95_12535</name>
    <name evidence="1" type="ORF">GBM73_17790</name>
</gene>
<evidence type="ECO:0008006" key="7">
    <source>
        <dbReference type="Google" id="ProtNLM"/>
    </source>
</evidence>
<evidence type="ECO:0000313" key="4">
    <source>
        <dbReference type="Proteomes" id="UP000070452"/>
    </source>
</evidence>